<evidence type="ECO:0000256" key="2">
    <source>
        <dbReference type="SAM" id="Phobius"/>
    </source>
</evidence>
<keyword evidence="4" id="KW-1185">Reference proteome</keyword>
<keyword evidence="2" id="KW-0812">Transmembrane</keyword>
<organism evidence="3 4">
    <name type="scientific">Streptomyces tubercidicus</name>
    <dbReference type="NCBI Taxonomy" id="47759"/>
    <lineage>
        <taxon>Bacteria</taxon>
        <taxon>Bacillati</taxon>
        <taxon>Actinomycetota</taxon>
        <taxon>Actinomycetes</taxon>
        <taxon>Kitasatosporales</taxon>
        <taxon>Streptomycetaceae</taxon>
        <taxon>Streptomyces</taxon>
    </lineage>
</organism>
<evidence type="ECO:0000313" key="3">
    <source>
        <dbReference type="EMBL" id="GFE37617.1"/>
    </source>
</evidence>
<gene>
    <name evidence="3" type="ORF">Stube_22900</name>
</gene>
<accession>A0A640UPC8</accession>
<dbReference type="EMBL" id="BLIR01000001">
    <property type="protein sequence ID" value="GFE37617.1"/>
    <property type="molecule type" value="Genomic_DNA"/>
</dbReference>
<evidence type="ECO:0000313" key="4">
    <source>
        <dbReference type="Proteomes" id="UP000431826"/>
    </source>
</evidence>
<name>A0A640UPC8_9ACTN</name>
<sequence>MEGARLPRDPLRSLTSAVNGQFAAPTRGIAYVTARRPLLTAATAGSVLFALWFVPSANATAGHDGATDSALHMASAPAGPALADRTATGAQDTDGRSTTATQDGGDAGTGTGTDGRPTGSPHLLADTGSPDTTPYVIGGAACLALGAGLVSYSVRRTRDETA</sequence>
<comment type="caution">
    <text evidence="3">The sequence shown here is derived from an EMBL/GenBank/DDBJ whole genome shotgun (WGS) entry which is preliminary data.</text>
</comment>
<evidence type="ECO:0008006" key="5">
    <source>
        <dbReference type="Google" id="ProtNLM"/>
    </source>
</evidence>
<dbReference type="Proteomes" id="UP000431826">
    <property type="component" value="Unassembled WGS sequence"/>
</dbReference>
<evidence type="ECO:0000256" key="1">
    <source>
        <dbReference type="SAM" id="MobiDB-lite"/>
    </source>
</evidence>
<reference evidence="3 4" key="1">
    <citation type="submission" date="2019-12" db="EMBL/GenBank/DDBJ databases">
        <title>Whole genome shotgun sequence of Streptomyces tubercidicus NBRC 13090.</title>
        <authorList>
            <person name="Ichikawa N."/>
            <person name="Kimura A."/>
            <person name="Kitahashi Y."/>
            <person name="Komaki H."/>
            <person name="Tamura T."/>
        </authorList>
    </citation>
    <scope>NUCLEOTIDE SEQUENCE [LARGE SCALE GENOMIC DNA]</scope>
    <source>
        <strain evidence="3 4">NBRC 13090</strain>
    </source>
</reference>
<protein>
    <recommendedName>
        <fullName evidence="5">Gram-positive cocci surface proteins LPxTG domain-containing protein</fullName>
    </recommendedName>
</protein>
<keyword evidence="2" id="KW-0472">Membrane</keyword>
<dbReference type="AlphaFoldDB" id="A0A640UPC8"/>
<feature type="transmembrane region" description="Helical" evidence="2">
    <location>
        <begin position="37"/>
        <end position="54"/>
    </location>
</feature>
<feature type="region of interest" description="Disordered" evidence="1">
    <location>
        <begin position="76"/>
        <end position="130"/>
    </location>
</feature>
<feature type="transmembrane region" description="Helical" evidence="2">
    <location>
        <begin position="135"/>
        <end position="154"/>
    </location>
</feature>
<proteinExistence type="predicted"/>
<keyword evidence="2" id="KW-1133">Transmembrane helix</keyword>